<gene>
    <name evidence="12" type="primary">CYP71D20_0</name>
    <name evidence="12" type="ORF">CK203_104340</name>
</gene>
<evidence type="ECO:0000256" key="5">
    <source>
        <dbReference type="ARBA" id="ARBA00022692"/>
    </source>
</evidence>
<dbReference type="PANTHER" id="PTHR47953">
    <property type="entry name" value="OS08G0105600 PROTEIN"/>
    <property type="match status" value="1"/>
</dbReference>
<evidence type="ECO:0000256" key="1">
    <source>
        <dbReference type="ARBA" id="ARBA00001971"/>
    </source>
</evidence>
<comment type="cofactor">
    <cofactor evidence="1">
        <name>heme</name>
        <dbReference type="ChEBI" id="CHEBI:30413"/>
    </cofactor>
</comment>
<dbReference type="Pfam" id="PF00067">
    <property type="entry name" value="p450"/>
    <property type="match status" value="1"/>
</dbReference>
<dbReference type="GO" id="GO:0004497">
    <property type="term" value="F:monooxygenase activity"/>
    <property type="evidence" value="ECO:0007669"/>
    <property type="project" value="UniProtKB-KW"/>
</dbReference>
<name>A0A438ER32_VITVI</name>
<evidence type="ECO:0000256" key="6">
    <source>
        <dbReference type="ARBA" id="ARBA00022723"/>
    </source>
</evidence>
<dbReference type="AlphaFoldDB" id="A0A438ER32"/>
<dbReference type="EMBL" id="QGNW01001207">
    <property type="protein sequence ID" value="RVW50173.1"/>
    <property type="molecule type" value="Genomic_DNA"/>
</dbReference>
<evidence type="ECO:0000256" key="2">
    <source>
        <dbReference type="ARBA" id="ARBA00004167"/>
    </source>
</evidence>
<dbReference type="Proteomes" id="UP000288805">
    <property type="component" value="Unassembled WGS sequence"/>
</dbReference>
<dbReference type="GO" id="GO:0005506">
    <property type="term" value="F:iron ion binding"/>
    <property type="evidence" value="ECO:0007669"/>
    <property type="project" value="InterPro"/>
</dbReference>
<sequence>MIPFEDLFVAGSETLSTAVECAMAKMLENPRMIENTAQGTRLQRQGTRCLFRIVQFMYLKCNVHALCFESVDLKTWLIDREPLALEMGWLYGFLHSDYLLISGDNIKLKPSLTCVSSFSHNRTLIHIPLLHLLISYLPHHALRDLAKKHGPLMDLQLGEVSTIIVSSPETAKGELFTAKPVQFFQSIREEEVSGLVRSISLNIRSPINLAKELFTSNPPLIFLTDDIKVVFGTMVDRVMSEMLKNPQIMKKAQAEVRQTFETKGEVDDIGIHELKILKLVVKETPRLHPPAPLLLPRECGERFEISGCDDIPLNPMSLLLHGQLEEMEALNST</sequence>
<evidence type="ECO:0000313" key="12">
    <source>
        <dbReference type="EMBL" id="RVW50173.1"/>
    </source>
</evidence>
<dbReference type="InterPro" id="IPR052306">
    <property type="entry name" value="CYP450_71D"/>
</dbReference>
<dbReference type="InterPro" id="IPR001128">
    <property type="entry name" value="Cyt_P450"/>
</dbReference>
<accession>A0A438ER32</accession>
<keyword evidence="6" id="KW-0479">Metal-binding</keyword>
<keyword evidence="4" id="KW-0349">Heme</keyword>
<keyword evidence="11" id="KW-0472">Membrane</keyword>
<keyword evidence="7" id="KW-1133">Transmembrane helix</keyword>
<dbReference type="GO" id="GO:0016705">
    <property type="term" value="F:oxidoreductase activity, acting on paired donors, with incorporation or reduction of molecular oxygen"/>
    <property type="evidence" value="ECO:0007669"/>
    <property type="project" value="InterPro"/>
</dbReference>
<evidence type="ECO:0000256" key="4">
    <source>
        <dbReference type="ARBA" id="ARBA00022617"/>
    </source>
</evidence>
<comment type="subcellular location">
    <subcellularLocation>
        <location evidence="2">Membrane</location>
        <topology evidence="2">Single-pass membrane protein</topology>
    </subcellularLocation>
</comment>
<organism evidence="12 13">
    <name type="scientific">Vitis vinifera</name>
    <name type="common">Grape</name>
    <dbReference type="NCBI Taxonomy" id="29760"/>
    <lineage>
        <taxon>Eukaryota</taxon>
        <taxon>Viridiplantae</taxon>
        <taxon>Streptophyta</taxon>
        <taxon>Embryophyta</taxon>
        <taxon>Tracheophyta</taxon>
        <taxon>Spermatophyta</taxon>
        <taxon>Magnoliopsida</taxon>
        <taxon>eudicotyledons</taxon>
        <taxon>Gunneridae</taxon>
        <taxon>Pentapetalae</taxon>
        <taxon>rosids</taxon>
        <taxon>Vitales</taxon>
        <taxon>Vitaceae</taxon>
        <taxon>Viteae</taxon>
        <taxon>Vitis</taxon>
    </lineage>
</organism>
<keyword evidence="10" id="KW-0503">Monooxygenase</keyword>
<keyword evidence="8" id="KW-0560">Oxidoreductase</keyword>
<keyword evidence="5" id="KW-0812">Transmembrane</keyword>
<evidence type="ECO:0000256" key="8">
    <source>
        <dbReference type="ARBA" id="ARBA00023002"/>
    </source>
</evidence>
<evidence type="ECO:0000256" key="9">
    <source>
        <dbReference type="ARBA" id="ARBA00023004"/>
    </source>
</evidence>
<evidence type="ECO:0000256" key="11">
    <source>
        <dbReference type="ARBA" id="ARBA00023136"/>
    </source>
</evidence>
<evidence type="ECO:0000256" key="7">
    <source>
        <dbReference type="ARBA" id="ARBA00022989"/>
    </source>
</evidence>
<evidence type="ECO:0000313" key="13">
    <source>
        <dbReference type="Proteomes" id="UP000288805"/>
    </source>
</evidence>
<dbReference type="InterPro" id="IPR036396">
    <property type="entry name" value="Cyt_P450_sf"/>
</dbReference>
<comment type="similarity">
    <text evidence="3">Belongs to the cytochrome P450 family.</text>
</comment>
<keyword evidence="9" id="KW-0408">Iron</keyword>
<dbReference type="SUPFAM" id="SSF48264">
    <property type="entry name" value="Cytochrome P450"/>
    <property type="match status" value="1"/>
</dbReference>
<dbReference type="Gene3D" id="1.10.630.10">
    <property type="entry name" value="Cytochrome P450"/>
    <property type="match status" value="2"/>
</dbReference>
<dbReference type="GO" id="GO:0016020">
    <property type="term" value="C:membrane"/>
    <property type="evidence" value="ECO:0007669"/>
    <property type="project" value="UniProtKB-SubCell"/>
</dbReference>
<dbReference type="PANTHER" id="PTHR47953:SF19">
    <property type="entry name" value="OS06G0641600 PROTEIN"/>
    <property type="match status" value="1"/>
</dbReference>
<comment type="caution">
    <text evidence="12">The sequence shown here is derived from an EMBL/GenBank/DDBJ whole genome shotgun (WGS) entry which is preliminary data.</text>
</comment>
<evidence type="ECO:0000256" key="10">
    <source>
        <dbReference type="ARBA" id="ARBA00023033"/>
    </source>
</evidence>
<evidence type="ECO:0000256" key="3">
    <source>
        <dbReference type="ARBA" id="ARBA00010617"/>
    </source>
</evidence>
<reference evidence="12 13" key="1">
    <citation type="journal article" date="2018" name="PLoS Genet.">
        <title>Population sequencing reveals clonal diversity and ancestral inbreeding in the grapevine cultivar Chardonnay.</title>
        <authorList>
            <person name="Roach M.J."/>
            <person name="Johnson D.L."/>
            <person name="Bohlmann J."/>
            <person name="van Vuuren H.J."/>
            <person name="Jones S.J."/>
            <person name="Pretorius I.S."/>
            <person name="Schmidt S.A."/>
            <person name="Borneman A.R."/>
        </authorList>
    </citation>
    <scope>NUCLEOTIDE SEQUENCE [LARGE SCALE GENOMIC DNA]</scope>
    <source>
        <strain evidence="13">cv. Chardonnay</strain>
        <tissue evidence="12">Leaf</tissue>
    </source>
</reference>
<proteinExistence type="inferred from homology"/>
<protein>
    <submittedName>
        <fullName evidence="12">5-epiaristolochene 1,3-dihydroxylase</fullName>
    </submittedName>
</protein>
<dbReference type="GO" id="GO:0020037">
    <property type="term" value="F:heme binding"/>
    <property type="evidence" value="ECO:0007669"/>
    <property type="project" value="InterPro"/>
</dbReference>